<keyword evidence="3 4" id="KW-0436">Ligase</keyword>
<comment type="cofactor">
    <cofactor evidence="3">
        <name>FMN</name>
        <dbReference type="ChEBI" id="CHEBI:58210"/>
    </cofactor>
    <text evidence="3">Binds 1 FMN per subunit.</text>
</comment>
<dbReference type="GO" id="GO:0010181">
    <property type="term" value="F:FMN binding"/>
    <property type="evidence" value="ECO:0007669"/>
    <property type="project" value="UniProtKB-UniRule"/>
</dbReference>
<proteinExistence type="inferred from homology"/>
<comment type="function">
    <text evidence="4">Catalyzes two steps in the biosynthesis of coenzyme A. In the first step cysteine is conjugated to 4'-phosphopantothenate to form 4-phosphopantothenoylcysteine, in the latter compound is decarboxylated to form 4'-phosphopantotheine.</text>
</comment>
<evidence type="ECO:0000256" key="3">
    <source>
        <dbReference type="HAMAP-Rule" id="MF_02225"/>
    </source>
</evidence>
<dbReference type="AlphaFoldDB" id="A0A523YNY0"/>
<dbReference type="EC" id="4.1.1.36" evidence="3"/>
<dbReference type="NCBIfam" id="TIGR00521">
    <property type="entry name" value="coaBC_dfp"/>
    <property type="match status" value="1"/>
</dbReference>
<accession>A0A523YNY0</accession>
<feature type="binding site" evidence="3">
    <location>
        <position position="290"/>
    </location>
    <ligand>
        <name>CTP</name>
        <dbReference type="ChEBI" id="CHEBI:37563"/>
    </ligand>
</feature>
<keyword evidence="1 3" id="KW-0210">Decarboxylase</keyword>
<dbReference type="EC" id="6.3.2.5" evidence="3"/>
<comment type="similarity">
    <text evidence="3 4">In the C-terminal section; belongs to the PPC synthetase family.</text>
</comment>
<dbReference type="Gene3D" id="3.40.50.10300">
    <property type="entry name" value="CoaB-like"/>
    <property type="match status" value="1"/>
</dbReference>
<dbReference type="Pfam" id="PF04127">
    <property type="entry name" value="DFP"/>
    <property type="match status" value="1"/>
</dbReference>
<keyword evidence="3 4" id="KW-0285">Flavoprotein</keyword>
<dbReference type="PANTHER" id="PTHR14359">
    <property type="entry name" value="HOMO-OLIGOMERIC FLAVIN CONTAINING CYS DECARBOXYLASE FAMILY"/>
    <property type="match status" value="1"/>
</dbReference>
<evidence type="ECO:0000256" key="2">
    <source>
        <dbReference type="ARBA" id="ARBA00023239"/>
    </source>
</evidence>
<dbReference type="GO" id="GO:0015937">
    <property type="term" value="P:coenzyme A biosynthetic process"/>
    <property type="evidence" value="ECO:0007669"/>
    <property type="project" value="UniProtKB-UniRule"/>
</dbReference>
<evidence type="ECO:0000256" key="4">
    <source>
        <dbReference type="RuleBase" id="RU364078"/>
    </source>
</evidence>
<comment type="similarity">
    <text evidence="3 4">In the N-terminal section; belongs to the HFCD (homo-oligomeric flavin containing Cys decarboxylase) superfamily.</text>
</comment>
<feature type="region of interest" description="Phosphopantothenate--cysteine ligase" evidence="3">
    <location>
        <begin position="192"/>
        <end position="409"/>
    </location>
</feature>
<reference evidence="7 8" key="1">
    <citation type="submission" date="2019-03" db="EMBL/GenBank/DDBJ databases">
        <title>Metabolic potential of uncultured bacteria and archaea associated with petroleum seepage in deep-sea sediments.</title>
        <authorList>
            <person name="Dong X."/>
            <person name="Hubert C."/>
        </authorList>
    </citation>
    <scope>NUCLEOTIDE SEQUENCE [LARGE SCALE GENOMIC DNA]</scope>
    <source>
        <strain evidence="7">E29_bin28</strain>
    </source>
</reference>
<evidence type="ECO:0000313" key="8">
    <source>
        <dbReference type="Proteomes" id="UP000316925"/>
    </source>
</evidence>
<evidence type="ECO:0000259" key="6">
    <source>
        <dbReference type="Pfam" id="PF04127"/>
    </source>
</evidence>
<dbReference type="UniPathway" id="UPA00241">
    <property type="reaction ID" value="UER00353"/>
</dbReference>
<feature type="binding site" evidence="3">
    <location>
        <position position="339"/>
    </location>
    <ligand>
        <name>CTP</name>
        <dbReference type="ChEBI" id="CHEBI:37563"/>
    </ligand>
</feature>
<feature type="binding site" evidence="3">
    <location>
        <begin position="307"/>
        <end position="310"/>
    </location>
    <ligand>
        <name>CTP</name>
        <dbReference type="ChEBI" id="CHEBI:37563"/>
    </ligand>
</feature>
<comment type="catalytic activity">
    <reaction evidence="3 4">
        <text>N-[(R)-4-phosphopantothenoyl]-L-cysteine + H(+) = (R)-4'-phosphopantetheine + CO2</text>
        <dbReference type="Rhea" id="RHEA:16793"/>
        <dbReference type="ChEBI" id="CHEBI:15378"/>
        <dbReference type="ChEBI" id="CHEBI:16526"/>
        <dbReference type="ChEBI" id="CHEBI:59458"/>
        <dbReference type="ChEBI" id="CHEBI:61723"/>
        <dbReference type="EC" id="4.1.1.36"/>
    </reaction>
</comment>
<dbReference type="EMBL" id="SOIJ01000136">
    <property type="protein sequence ID" value="TET93187.1"/>
    <property type="molecule type" value="Genomic_DNA"/>
</dbReference>
<dbReference type="SUPFAM" id="SSF102645">
    <property type="entry name" value="CoaB-like"/>
    <property type="match status" value="1"/>
</dbReference>
<dbReference type="PANTHER" id="PTHR14359:SF6">
    <property type="entry name" value="PHOSPHOPANTOTHENOYLCYSTEINE DECARBOXYLASE"/>
    <property type="match status" value="1"/>
</dbReference>
<keyword evidence="2 3" id="KW-0456">Lyase</keyword>
<name>A0A523YNY0_UNCAE</name>
<comment type="cofactor">
    <cofactor evidence="3">
        <name>Mg(2+)</name>
        <dbReference type="ChEBI" id="CHEBI:18420"/>
    </cofactor>
</comment>
<feature type="domain" description="DNA/pantothenate metabolism flavoprotein C-terminal" evidence="6">
    <location>
        <begin position="188"/>
        <end position="396"/>
    </location>
</feature>
<comment type="pathway">
    <text evidence="3 4">Cofactor biosynthesis; coenzyme A biosynthesis; CoA from (R)-pantothenate: step 2/5.</text>
</comment>
<dbReference type="Proteomes" id="UP000316925">
    <property type="component" value="Unassembled WGS sequence"/>
</dbReference>
<comment type="caution">
    <text evidence="7">The sequence shown here is derived from an EMBL/GenBank/DDBJ whole genome shotgun (WGS) entry which is preliminary data.</text>
</comment>
<dbReference type="InterPro" id="IPR003382">
    <property type="entry name" value="Flavoprotein"/>
</dbReference>
<dbReference type="InterPro" id="IPR005252">
    <property type="entry name" value="CoaBC"/>
</dbReference>
<dbReference type="Gene3D" id="3.40.50.1950">
    <property type="entry name" value="Flavin prenyltransferase-like"/>
    <property type="match status" value="1"/>
</dbReference>
<dbReference type="InterPro" id="IPR035929">
    <property type="entry name" value="CoaB-like_sf"/>
</dbReference>
<keyword evidence="3" id="KW-0479">Metal-binding</keyword>
<keyword evidence="3 4" id="KW-0288">FMN</keyword>
<comment type="function">
    <text evidence="3">Catalyzes two sequential steps in the biosynthesis of coenzyme A. In the first step cysteine is conjugated to 4'-phosphopantothenate to form 4-phosphopantothenoylcysteine. In the second step the latter compound is decarboxylated to form 4'-phosphopantotheine.</text>
</comment>
<dbReference type="SUPFAM" id="SSF52507">
    <property type="entry name" value="Homo-oligomeric flavin-containing Cys decarboxylases, HFCD"/>
    <property type="match status" value="1"/>
</dbReference>
<protein>
    <recommendedName>
        <fullName evidence="3">Coenzyme A biosynthesis bifunctional protein CoaBC</fullName>
    </recommendedName>
    <alternativeName>
        <fullName evidence="3">DNA/pantothenate metabolism flavoprotein</fullName>
    </alternativeName>
    <alternativeName>
        <fullName evidence="3">Phosphopantothenoylcysteine synthetase/decarboxylase</fullName>
        <shortName evidence="3">PPCS-PPCDC</shortName>
    </alternativeName>
    <domain>
        <recommendedName>
            <fullName evidence="3">Phosphopantothenoylcysteine decarboxylase</fullName>
            <shortName evidence="3">PPC decarboxylase</shortName>
            <shortName evidence="3">PPC-DC</shortName>
            <ecNumber evidence="3">4.1.1.36</ecNumber>
        </recommendedName>
        <alternativeName>
            <fullName evidence="3">CoaC</fullName>
        </alternativeName>
    </domain>
    <domain>
        <recommendedName>
            <fullName evidence="3">Phosphopantothenate--cysteine ligase</fullName>
            <ecNumber evidence="3">6.3.2.5</ecNumber>
        </recommendedName>
        <alternativeName>
            <fullName evidence="3">CoaB</fullName>
        </alternativeName>
        <alternativeName>
            <fullName evidence="3">Phosphopantothenoylcysteine synthetase</fullName>
            <shortName evidence="3">PPC synthetase</shortName>
            <shortName evidence="3">PPC-S</shortName>
        </alternativeName>
    </domain>
</protein>
<feature type="region of interest" description="Phosphopantothenoylcysteine decarboxylase" evidence="3">
    <location>
        <begin position="1"/>
        <end position="191"/>
    </location>
</feature>
<feature type="binding site" evidence="3">
    <location>
        <position position="280"/>
    </location>
    <ligand>
        <name>CTP</name>
        <dbReference type="ChEBI" id="CHEBI:37563"/>
    </ligand>
</feature>
<feature type="domain" description="Flavoprotein" evidence="5">
    <location>
        <begin position="8"/>
        <end position="178"/>
    </location>
</feature>
<dbReference type="GO" id="GO:0004633">
    <property type="term" value="F:phosphopantothenoylcysteine decarboxylase activity"/>
    <property type="evidence" value="ECO:0007669"/>
    <property type="project" value="UniProtKB-UniRule"/>
</dbReference>
<evidence type="ECO:0000259" key="5">
    <source>
        <dbReference type="Pfam" id="PF02441"/>
    </source>
</evidence>
<dbReference type="Pfam" id="PF02441">
    <property type="entry name" value="Flavoprotein"/>
    <property type="match status" value="1"/>
</dbReference>
<evidence type="ECO:0000256" key="1">
    <source>
        <dbReference type="ARBA" id="ARBA00022793"/>
    </source>
</evidence>
<dbReference type="GO" id="GO:0071513">
    <property type="term" value="C:phosphopantothenoylcysteine decarboxylase complex"/>
    <property type="evidence" value="ECO:0007669"/>
    <property type="project" value="TreeGrafter"/>
</dbReference>
<gene>
    <name evidence="3 7" type="primary">coaBC</name>
    <name evidence="7" type="ORF">E3J33_02370</name>
</gene>
<comment type="pathway">
    <text evidence="3 4">Cofactor biosynthesis; coenzyme A biosynthesis; CoA from (R)-pantothenate: step 3/5.</text>
</comment>
<dbReference type="GO" id="GO:0046872">
    <property type="term" value="F:metal ion binding"/>
    <property type="evidence" value="ECO:0007669"/>
    <property type="project" value="UniProtKB-KW"/>
</dbReference>
<feature type="binding site" evidence="3">
    <location>
        <position position="325"/>
    </location>
    <ligand>
        <name>CTP</name>
        <dbReference type="ChEBI" id="CHEBI:37563"/>
    </ligand>
</feature>
<dbReference type="InterPro" id="IPR036551">
    <property type="entry name" value="Flavin_trans-like"/>
</dbReference>
<organism evidence="7 8">
    <name type="scientific">Aerophobetes bacterium</name>
    <dbReference type="NCBI Taxonomy" id="2030807"/>
    <lineage>
        <taxon>Bacteria</taxon>
        <taxon>Candidatus Aerophobota</taxon>
    </lineage>
</organism>
<comment type="catalytic activity">
    <reaction evidence="3 4">
        <text>(R)-4'-phosphopantothenate + L-cysteine + CTP = N-[(R)-4-phosphopantothenoyl]-L-cysteine + CMP + diphosphate + H(+)</text>
        <dbReference type="Rhea" id="RHEA:19397"/>
        <dbReference type="ChEBI" id="CHEBI:10986"/>
        <dbReference type="ChEBI" id="CHEBI:15378"/>
        <dbReference type="ChEBI" id="CHEBI:33019"/>
        <dbReference type="ChEBI" id="CHEBI:35235"/>
        <dbReference type="ChEBI" id="CHEBI:37563"/>
        <dbReference type="ChEBI" id="CHEBI:59458"/>
        <dbReference type="ChEBI" id="CHEBI:60377"/>
        <dbReference type="EC" id="6.3.2.5"/>
    </reaction>
</comment>
<dbReference type="HAMAP" id="MF_02225">
    <property type="entry name" value="CoaBC"/>
    <property type="match status" value="1"/>
</dbReference>
<feature type="binding site" evidence="3">
    <location>
        <position position="343"/>
    </location>
    <ligand>
        <name>CTP</name>
        <dbReference type="ChEBI" id="CHEBI:37563"/>
    </ligand>
</feature>
<sequence>MDSALKGKNVLLGITGSIAAYKAAEIVRLLRKRGTAVFPIMTSSATHFVHPITFQTLASQKVTLKLFDKNNKQMGHLSLPRLADLLLIAPASANVIGKIASGIADQILTTIVLATEAPVVIAPAMDHGMYRSPILQRNISKLKAAGYRFIGPEKGDLASGEVGMGRMTEPSKIVEYLEKLFQSRDDFSGKTFLVTAGPTRERLDTVRFFSNYSSGKMGYALAEEGGWRGAKIILVSGPSSLTPPGGVEFYQVESAQEMYDTVMDKFPQVDGVLMAAAVSDYRPARHWQNKIKKESREKLVVELVQNPDILKELGEKKANKILVGFCAETKDLEKEARKKLITKDLDLVVANDITLEGAGFEVDTNVVTLIDGEGKKEALSKRSKREVAQKVWDKIKWLMEARKISREMT</sequence>
<comment type="caution">
    <text evidence="3">Lacks conserved residue(s) required for the propagation of feature annotation.</text>
</comment>
<keyword evidence="3" id="KW-0460">Magnesium</keyword>
<evidence type="ECO:0000313" key="7">
    <source>
        <dbReference type="EMBL" id="TET93187.1"/>
    </source>
</evidence>
<dbReference type="GO" id="GO:0015941">
    <property type="term" value="P:pantothenate catabolic process"/>
    <property type="evidence" value="ECO:0007669"/>
    <property type="project" value="InterPro"/>
</dbReference>
<keyword evidence="3" id="KW-0511">Multifunctional enzyme</keyword>
<dbReference type="GO" id="GO:0004632">
    <property type="term" value="F:phosphopantothenate--cysteine ligase activity"/>
    <property type="evidence" value="ECO:0007669"/>
    <property type="project" value="UniProtKB-UniRule"/>
</dbReference>
<dbReference type="InterPro" id="IPR007085">
    <property type="entry name" value="DNA/pantothenate-metab_flavo_C"/>
</dbReference>